<reference evidence="1 2" key="1">
    <citation type="journal article" date="2015" name="Geomicrobiol. J.">
        <title>Caldisalinibacter kiritimatiensis gen. nov., sp. nov., a moderately thermohalophilic thiosulfate-reducing bacterium from a hypersaline microbial mat.</title>
        <authorList>
            <person name="Ben Hania W."/>
            <person name="Joseph M."/>
            <person name="Fiebig A."/>
            <person name="Bunk B."/>
            <person name="Klenk H.-P."/>
            <person name="Fardeau M.-L."/>
            <person name="Spring S."/>
        </authorList>
    </citation>
    <scope>NUCLEOTIDE SEQUENCE [LARGE SCALE GENOMIC DNA]</scope>
    <source>
        <strain evidence="1 2">L21-TH-D2</strain>
    </source>
</reference>
<dbReference type="Proteomes" id="UP000013378">
    <property type="component" value="Unassembled WGS sequence"/>
</dbReference>
<keyword evidence="2" id="KW-1185">Reference proteome</keyword>
<protein>
    <submittedName>
        <fullName evidence="1">Uncharacterized protein</fullName>
    </submittedName>
</protein>
<dbReference type="eggNOG" id="ENOG502ZT39">
    <property type="taxonomic scope" value="Bacteria"/>
</dbReference>
<dbReference type="EMBL" id="ARZA01000100">
    <property type="protein sequence ID" value="EOD00947.1"/>
    <property type="molecule type" value="Genomic_DNA"/>
</dbReference>
<accession>R1AWF0</accession>
<gene>
    <name evidence="1" type="ORF">L21TH_0992</name>
</gene>
<sequence>MDIKKYFDYYSSVIPIERVMELSENDLDDLYANSKEIDGINVFFHLLNQYIYLKQHDAKKETAHICYLISYYVFTALTPPHSENIALEYGKKAIQYNNDTKYKEWIEEILKGN</sequence>
<name>R1AWF0_9FIRM</name>
<dbReference type="AlphaFoldDB" id="R1AWF0"/>
<dbReference type="STRING" id="1304284.L21TH_0992"/>
<comment type="caution">
    <text evidence="1">The sequence shown here is derived from an EMBL/GenBank/DDBJ whole genome shotgun (WGS) entry which is preliminary data.</text>
</comment>
<evidence type="ECO:0000313" key="2">
    <source>
        <dbReference type="Proteomes" id="UP000013378"/>
    </source>
</evidence>
<dbReference type="RefSeq" id="WP_006310849.1">
    <property type="nucleotide sequence ID" value="NZ_ARZA01000100.1"/>
</dbReference>
<proteinExistence type="predicted"/>
<organism evidence="1 2">
    <name type="scientific">Caldisalinibacter kiritimatiensis</name>
    <dbReference type="NCBI Taxonomy" id="1304284"/>
    <lineage>
        <taxon>Bacteria</taxon>
        <taxon>Bacillati</taxon>
        <taxon>Bacillota</taxon>
        <taxon>Tissierellia</taxon>
        <taxon>Tissierellales</taxon>
        <taxon>Thermohalobacteraceae</taxon>
        <taxon>Caldisalinibacter</taxon>
    </lineage>
</organism>
<dbReference type="OrthoDB" id="1906588at2"/>
<evidence type="ECO:0000313" key="1">
    <source>
        <dbReference type="EMBL" id="EOD00947.1"/>
    </source>
</evidence>